<feature type="domain" description="PPM-type phosphatase" evidence="2">
    <location>
        <begin position="4"/>
        <end position="211"/>
    </location>
</feature>
<dbReference type="InterPro" id="IPR036457">
    <property type="entry name" value="PPM-type-like_dom_sf"/>
</dbReference>
<reference evidence="3 4" key="2">
    <citation type="submission" date="2014-09" db="EMBL/GenBank/DDBJ databases">
        <authorList>
            <consortium name="NBRP consortium"/>
            <person name="Sawabe T."/>
            <person name="Meirelles P."/>
            <person name="Nakanishi M."/>
            <person name="Sayaka M."/>
            <person name="Hattori M."/>
            <person name="Ohkuma M."/>
        </authorList>
    </citation>
    <scope>NUCLEOTIDE SEQUENCE [LARGE SCALE GENOMIC DNA]</scope>
    <source>
        <strain evidence="4">JCM19235</strain>
    </source>
</reference>
<evidence type="ECO:0000313" key="3">
    <source>
        <dbReference type="EMBL" id="GAL19019.1"/>
    </source>
</evidence>
<keyword evidence="4" id="KW-1185">Reference proteome</keyword>
<dbReference type="SUPFAM" id="SSF81606">
    <property type="entry name" value="PP2C-like"/>
    <property type="match status" value="1"/>
</dbReference>
<dbReference type="InterPro" id="IPR001932">
    <property type="entry name" value="PPM-type_phosphatase-like_dom"/>
</dbReference>
<sequence>MLGCIELDERKLAFYMLDVSGHGVASALLSFSIQQTLNAVSTDSVTVDVNSKGVRTAKPAKDVLHSLNTTYSGSDNHSLYATMVYAVLDTVSGELDVAFAGHPPLFRINKQMAKTSVVGDSGFVIGMFDFATYDSTILQLEPGEEIWLYTDGITEAKLGNDLLGEERLLELITSNQSEPIENKPQCVLNAVKAAQKNNEFEDDVSLMVVQWNGRK</sequence>
<organism evidence="3 4">
    <name type="scientific">Vibrio maritimus</name>
    <dbReference type="NCBI Taxonomy" id="990268"/>
    <lineage>
        <taxon>Bacteria</taxon>
        <taxon>Pseudomonadati</taxon>
        <taxon>Pseudomonadota</taxon>
        <taxon>Gammaproteobacteria</taxon>
        <taxon>Vibrionales</taxon>
        <taxon>Vibrionaceae</taxon>
        <taxon>Vibrio</taxon>
    </lineage>
</organism>
<dbReference type="EMBL" id="BBMR01000003">
    <property type="protein sequence ID" value="GAL19019.1"/>
    <property type="molecule type" value="Genomic_DNA"/>
</dbReference>
<gene>
    <name evidence="3" type="ORF">JCM19235_2442</name>
</gene>
<evidence type="ECO:0000256" key="1">
    <source>
        <dbReference type="ARBA" id="ARBA00022801"/>
    </source>
</evidence>
<dbReference type="PANTHER" id="PTHR43156:SF2">
    <property type="entry name" value="STAGE II SPORULATION PROTEIN E"/>
    <property type="match status" value="1"/>
</dbReference>
<dbReference type="GO" id="GO:0016791">
    <property type="term" value="F:phosphatase activity"/>
    <property type="evidence" value="ECO:0007669"/>
    <property type="project" value="TreeGrafter"/>
</dbReference>
<comment type="caution">
    <text evidence="3">The sequence shown here is derived from an EMBL/GenBank/DDBJ whole genome shotgun (WGS) entry which is preliminary data.</text>
</comment>
<dbReference type="Gene3D" id="3.60.40.10">
    <property type="entry name" value="PPM-type phosphatase domain"/>
    <property type="match status" value="1"/>
</dbReference>
<dbReference type="PANTHER" id="PTHR43156">
    <property type="entry name" value="STAGE II SPORULATION PROTEIN E-RELATED"/>
    <property type="match status" value="1"/>
</dbReference>
<keyword evidence="1" id="KW-0378">Hydrolase</keyword>
<protein>
    <submittedName>
        <fullName evidence="3">Serine phosphatase RsbU regulator of sigma subunit</fullName>
    </submittedName>
</protein>
<dbReference type="SMART" id="SM00331">
    <property type="entry name" value="PP2C_SIG"/>
    <property type="match status" value="1"/>
</dbReference>
<proteinExistence type="predicted"/>
<dbReference type="AlphaFoldDB" id="A0A090RXS7"/>
<dbReference type="STRING" id="990268.JCM19235_2442"/>
<name>A0A090RXS7_9VIBR</name>
<evidence type="ECO:0000259" key="2">
    <source>
        <dbReference type="SMART" id="SM00331"/>
    </source>
</evidence>
<reference evidence="3 4" key="1">
    <citation type="submission" date="2014-09" db="EMBL/GenBank/DDBJ databases">
        <title>Vibrio maritimus JCM 19235. (C45) whole genome shotgun sequence.</title>
        <authorList>
            <person name="Sawabe T."/>
            <person name="Meirelles P."/>
            <person name="Nakanishi M."/>
            <person name="Sayaka M."/>
            <person name="Hattori M."/>
            <person name="Ohkuma M."/>
        </authorList>
    </citation>
    <scope>NUCLEOTIDE SEQUENCE [LARGE SCALE GENOMIC DNA]</scope>
    <source>
        <strain evidence="4">JCM19235</strain>
    </source>
</reference>
<accession>A0A090RXS7</accession>
<dbReference type="InterPro" id="IPR052016">
    <property type="entry name" value="Bact_Sigma-Reg"/>
</dbReference>
<evidence type="ECO:0000313" key="4">
    <source>
        <dbReference type="Proteomes" id="UP000029228"/>
    </source>
</evidence>
<dbReference type="Pfam" id="PF07228">
    <property type="entry name" value="SpoIIE"/>
    <property type="match status" value="1"/>
</dbReference>
<dbReference type="Proteomes" id="UP000029228">
    <property type="component" value="Unassembled WGS sequence"/>
</dbReference>